<dbReference type="AlphaFoldDB" id="A0A822Y303"/>
<name>A0A822Y303_NELNU</name>
<keyword evidence="2" id="KW-1185">Reference proteome</keyword>
<accession>A0A822Y303</accession>
<sequence>MIERYKVSGFSGEKIKQNMRMVFGYTDMNRWENNEKNEREKRTAER</sequence>
<gene>
    <name evidence="1" type="ORF">HUJ06_029762</name>
</gene>
<reference evidence="1 2" key="1">
    <citation type="journal article" date="2020" name="Mol. Biol. Evol.">
        <title>Distinct Expression and Methylation Patterns for Genes with Different Fates following a Single Whole-Genome Duplication in Flowering Plants.</title>
        <authorList>
            <person name="Shi T."/>
            <person name="Rahmani R.S."/>
            <person name="Gugger P.F."/>
            <person name="Wang M."/>
            <person name="Li H."/>
            <person name="Zhang Y."/>
            <person name="Li Z."/>
            <person name="Wang Q."/>
            <person name="Van de Peer Y."/>
            <person name="Marchal K."/>
            <person name="Chen J."/>
        </authorList>
    </citation>
    <scope>NUCLEOTIDE SEQUENCE [LARGE SCALE GENOMIC DNA]</scope>
    <source>
        <tissue evidence="1">Leaf</tissue>
    </source>
</reference>
<proteinExistence type="predicted"/>
<organism evidence="1 2">
    <name type="scientific">Nelumbo nucifera</name>
    <name type="common">Sacred lotus</name>
    <dbReference type="NCBI Taxonomy" id="4432"/>
    <lineage>
        <taxon>Eukaryota</taxon>
        <taxon>Viridiplantae</taxon>
        <taxon>Streptophyta</taxon>
        <taxon>Embryophyta</taxon>
        <taxon>Tracheophyta</taxon>
        <taxon>Spermatophyta</taxon>
        <taxon>Magnoliopsida</taxon>
        <taxon>Proteales</taxon>
        <taxon>Nelumbonaceae</taxon>
        <taxon>Nelumbo</taxon>
    </lineage>
</organism>
<evidence type="ECO:0000313" key="2">
    <source>
        <dbReference type="Proteomes" id="UP000607653"/>
    </source>
</evidence>
<comment type="caution">
    <text evidence="1">The sequence shown here is derived from an EMBL/GenBank/DDBJ whole genome shotgun (WGS) entry which is preliminary data.</text>
</comment>
<dbReference type="Proteomes" id="UP000607653">
    <property type="component" value="Unassembled WGS sequence"/>
</dbReference>
<evidence type="ECO:0000313" key="1">
    <source>
        <dbReference type="EMBL" id="DAD28294.1"/>
    </source>
</evidence>
<protein>
    <submittedName>
        <fullName evidence="1">Uncharacterized protein</fullName>
    </submittedName>
</protein>
<dbReference type="EMBL" id="DUZY01000002">
    <property type="protein sequence ID" value="DAD28294.1"/>
    <property type="molecule type" value="Genomic_DNA"/>
</dbReference>